<keyword evidence="2" id="KW-1185">Reference proteome</keyword>
<protein>
    <submittedName>
        <fullName evidence="1">Uncharacterized protein</fullName>
    </submittedName>
</protein>
<dbReference type="AlphaFoldDB" id="A0A2R6S405"/>
<evidence type="ECO:0000313" key="1">
    <source>
        <dbReference type="EMBL" id="PSS37024.1"/>
    </source>
</evidence>
<gene>
    <name evidence="1" type="ORF">PHLCEN_2v1137</name>
</gene>
<proteinExistence type="predicted"/>
<organism evidence="1 2">
    <name type="scientific">Hermanssonia centrifuga</name>
    <dbReference type="NCBI Taxonomy" id="98765"/>
    <lineage>
        <taxon>Eukaryota</taxon>
        <taxon>Fungi</taxon>
        <taxon>Dikarya</taxon>
        <taxon>Basidiomycota</taxon>
        <taxon>Agaricomycotina</taxon>
        <taxon>Agaricomycetes</taxon>
        <taxon>Polyporales</taxon>
        <taxon>Meruliaceae</taxon>
        <taxon>Hermanssonia</taxon>
    </lineage>
</organism>
<sequence>MQDLSDNQPLLSNMEATLLALCSAQHNGLVPLKIQQVDKALLDAWYAQVPPITPHNMTKDALIAMKRIPWNNSKYCSDLEDIVYVYIWNKEKPPSLPTPHLLNTVPLPSPLQSTSALRLSKLTSPSPLPSIAPPTSSTLLNPDPLLAILREHAASARSDATTKRNKARVADLKATISKHKARAYEKAALENNIDFTQRQDHPDAHLRS</sequence>
<evidence type="ECO:0000313" key="2">
    <source>
        <dbReference type="Proteomes" id="UP000186601"/>
    </source>
</evidence>
<dbReference type="Proteomes" id="UP000186601">
    <property type="component" value="Unassembled WGS sequence"/>
</dbReference>
<name>A0A2R6S405_9APHY</name>
<comment type="caution">
    <text evidence="1">The sequence shown here is derived from an EMBL/GenBank/DDBJ whole genome shotgun (WGS) entry which is preliminary data.</text>
</comment>
<accession>A0A2R6S405</accession>
<reference evidence="1 2" key="1">
    <citation type="submission" date="2018-02" db="EMBL/GenBank/DDBJ databases">
        <title>Genome sequence of the basidiomycete white-rot fungus Phlebia centrifuga.</title>
        <authorList>
            <person name="Granchi Z."/>
            <person name="Peng M."/>
            <person name="de Vries R.P."/>
            <person name="Hilden K."/>
            <person name="Makela M.R."/>
            <person name="Grigoriev I."/>
            <person name="Riley R."/>
        </authorList>
    </citation>
    <scope>NUCLEOTIDE SEQUENCE [LARGE SCALE GENOMIC DNA]</scope>
    <source>
        <strain evidence="1 2">FBCC195</strain>
    </source>
</reference>
<dbReference type="EMBL" id="MLYV02000087">
    <property type="protein sequence ID" value="PSS37024.1"/>
    <property type="molecule type" value="Genomic_DNA"/>
</dbReference>